<dbReference type="AlphaFoldDB" id="A0A2N3Q045"/>
<keyword evidence="1" id="KW-1133">Transmembrane helix</keyword>
<proteinExistence type="predicted"/>
<organism evidence="2 3">
    <name type="scientific">Telmatospirillum siberiense</name>
    <dbReference type="NCBI Taxonomy" id="382514"/>
    <lineage>
        <taxon>Bacteria</taxon>
        <taxon>Pseudomonadati</taxon>
        <taxon>Pseudomonadota</taxon>
        <taxon>Alphaproteobacteria</taxon>
        <taxon>Rhodospirillales</taxon>
        <taxon>Rhodospirillaceae</taxon>
        <taxon>Telmatospirillum</taxon>
    </lineage>
</organism>
<name>A0A2N3Q045_9PROT</name>
<sequence>MLESPVIGQSCFGIEAPMDFSIQPLSPRLQEKLMARISITADIVALSTGSIVLAGLAGPLLSSDQAGGDLLLNGHYQPLLLGMLGVVMVLLPLVRRVVRQICDPLDIVEFDEMARSLRRVGLGNRVQTVNLYLAEQDDAACRMIFRDRQDLWDWLGEAYRDETLRLQMLPQAALRVVEAGRPPKDL</sequence>
<protein>
    <submittedName>
        <fullName evidence="2">Uncharacterized protein</fullName>
    </submittedName>
</protein>
<reference evidence="3" key="1">
    <citation type="submission" date="2017-12" db="EMBL/GenBank/DDBJ databases">
        <title>Draft genome sequence of Telmatospirillum siberiense 26-4b1T, an acidotolerant peatland alphaproteobacterium potentially involved in sulfur cycling.</title>
        <authorList>
            <person name="Hausmann B."/>
            <person name="Pjevac P."/>
            <person name="Schreck K."/>
            <person name="Herbold C.W."/>
            <person name="Daims H."/>
            <person name="Wagner M."/>
            <person name="Pester M."/>
            <person name="Loy A."/>
        </authorList>
    </citation>
    <scope>NUCLEOTIDE SEQUENCE [LARGE SCALE GENOMIC DNA]</scope>
    <source>
        <strain evidence="3">26-4b1</strain>
    </source>
</reference>
<evidence type="ECO:0000256" key="1">
    <source>
        <dbReference type="SAM" id="Phobius"/>
    </source>
</evidence>
<gene>
    <name evidence="2" type="ORF">CWS72_02485</name>
</gene>
<feature type="transmembrane region" description="Helical" evidence="1">
    <location>
        <begin position="33"/>
        <end position="56"/>
    </location>
</feature>
<comment type="caution">
    <text evidence="2">The sequence shown here is derived from an EMBL/GenBank/DDBJ whole genome shotgun (WGS) entry which is preliminary data.</text>
</comment>
<keyword evidence="3" id="KW-1185">Reference proteome</keyword>
<keyword evidence="1" id="KW-0812">Transmembrane</keyword>
<feature type="transmembrane region" description="Helical" evidence="1">
    <location>
        <begin position="76"/>
        <end position="94"/>
    </location>
</feature>
<evidence type="ECO:0000313" key="2">
    <source>
        <dbReference type="EMBL" id="PKU26029.1"/>
    </source>
</evidence>
<evidence type="ECO:0000313" key="3">
    <source>
        <dbReference type="Proteomes" id="UP000233293"/>
    </source>
</evidence>
<dbReference type="Proteomes" id="UP000233293">
    <property type="component" value="Unassembled WGS sequence"/>
</dbReference>
<accession>A0A2N3Q045</accession>
<keyword evidence="1" id="KW-0472">Membrane</keyword>
<dbReference type="EMBL" id="PIUM01000002">
    <property type="protein sequence ID" value="PKU26029.1"/>
    <property type="molecule type" value="Genomic_DNA"/>
</dbReference>